<dbReference type="InterPro" id="IPR052618">
    <property type="entry name" value="ComplexI_NDUFA12"/>
</dbReference>
<dbReference type="PANTHER" id="PTHR32470:SF2">
    <property type="entry name" value="NADH DEHYDROGENASE [UBIQUINONE] 1 ALPHA SUBCOMPLEX ASSEMBLY FACTOR 2"/>
    <property type="match status" value="1"/>
</dbReference>
<gene>
    <name evidence="2" type="ORF">TTHERM_00289070</name>
</gene>
<accession>I7MF29</accession>
<organism evidence="2 3">
    <name type="scientific">Tetrahymena thermophila (strain SB210)</name>
    <dbReference type="NCBI Taxonomy" id="312017"/>
    <lineage>
        <taxon>Eukaryota</taxon>
        <taxon>Sar</taxon>
        <taxon>Alveolata</taxon>
        <taxon>Ciliophora</taxon>
        <taxon>Intramacronucleata</taxon>
        <taxon>Oligohymenophorea</taxon>
        <taxon>Hymenostomatida</taxon>
        <taxon>Tetrahymenina</taxon>
        <taxon>Tetrahymenidae</taxon>
        <taxon>Tetrahymena</taxon>
    </lineage>
</organism>
<dbReference type="OrthoDB" id="286706at2759"/>
<sequence>MLKNIFNKFKQIRQAHNDAKFNRKLVGTDRSGNKYYQYFDEEGYETKRECEYLNVFDQNHVNRIDPAWEDWLRKKRLDPFTEEEMEKIYRYTDNLRKKGISADKYEQEMMKTFRRTDKYNAAEKKDFQPEHWDFDQKNNK</sequence>
<protein>
    <submittedName>
        <fullName evidence="2">NADH:ubiquinone oxidoreductase 17.2 kDa subunit</fullName>
    </submittedName>
</protein>
<dbReference type="Pfam" id="PF05071">
    <property type="entry name" value="NDUFA12"/>
    <property type="match status" value="1"/>
</dbReference>
<dbReference type="GO" id="GO:0045271">
    <property type="term" value="C:respiratory chain complex I"/>
    <property type="evidence" value="ECO:0007669"/>
    <property type="project" value="InterPro"/>
</dbReference>
<name>I7MF29_TETTS</name>
<dbReference type="Proteomes" id="UP000009168">
    <property type="component" value="Unassembled WGS sequence"/>
</dbReference>
<keyword evidence="3" id="KW-1185">Reference proteome</keyword>
<dbReference type="PANTHER" id="PTHR32470">
    <property type="entry name" value="ADH DEHYDROGENASE [UBIQUINONE] 1 ALPHA SUBCOMPLEX ASSEMBLY FACTOR 2"/>
    <property type="match status" value="1"/>
</dbReference>
<dbReference type="RefSeq" id="XP_001018624.2">
    <property type="nucleotide sequence ID" value="XM_001018624.2"/>
</dbReference>
<dbReference type="GO" id="GO:0032981">
    <property type="term" value="P:mitochondrial respiratory chain complex I assembly"/>
    <property type="evidence" value="ECO:0007669"/>
    <property type="project" value="TreeGrafter"/>
</dbReference>
<dbReference type="eggNOG" id="ENOG502SWBE">
    <property type="taxonomic scope" value="Eukaryota"/>
</dbReference>
<evidence type="ECO:0000256" key="1">
    <source>
        <dbReference type="ARBA" id="ARBA00007355"/>
    </source>
</evidence>
<dbReference type="EMBL" id="GG662651">
    <property type="protein sequence ID" value="EAR98379.2"/>
    <property type="molecule type" value="Genomic_DNA"/>
</dbReference>
<evidence type="ECO:0000313" key="2">
    <source>
        <dbReference type="EMBL" id="EAR98379.2"/>
    </source>
</evidence>
<dbReference type="AlphaFoldDB" id="I7MF29"/>
<dbReference type="InterPro" id="IPR007763">
    <property type="entry name" value="NDUFA12"/>
</dbReference>
<evidence type="ECO:0000313" key="3">
    <source>
        <dbReference type="Proteomes" id="UP000009168"/>
    </source>
</evidence>
<dbReference type="InParanoid" id="I7MF29"/>
<dbReference type="GO" id="GO:0005739">
    <property type="term" value="C:mitochondrion"/>
    <property type="evidence" value="ECO:0007669"/>
    <property type="project" value="TreeGrafter"/>
</dbReference>
<dbReference type="KEGG" id="tet:TTHERM_00289070"/>
<reference evidence="3" key="1">
    <citation type="journal article" date="2006" name="PLoS Biol.">
        <title>Macronuclear genome sequence of the ciliate Tetrahymena thermophila, a model eukaryote.</title>
        <authorList>
            <person name="Eisen J.A."/>
            <person name="Coyne R.S."/>
            <person name="Wu M."/>
            <person name="Wu D."/>
            <person name="Thiagarajan M."/>
            <person name="Wortman J.R."/>
            <person name="Badger J.H."/>
            <person name="Ren Q."/>
            <person name="Amedeo P."/>
            <person name="Jones K.M."/>
            <person name="Tallon L.J."/>
            <person name="Delcher A.L."/>
            <person name="Salzberg S.L."/>
            <person name="Silva J.C."/>
            <person name="Haas B.J."/>
            <person name="Majoros W.H."/>
            <person name="Farzad M."/>
            <person name="Carlton J.M."/>
            <person name="Smith R.K. Jr."/>
            <person name="Garg J."/>
            <person name="Pearlman R.E."/>
            <person name="Karrer K.M."/>
            <person name="Sun L."/>
            <person name="Manning G."/>
            <person name="Elde N.C."/>
            <person name="Turkewitz A.P."/>
            <person name="Asai D.J."/>
            <person name="Wilkes D.E."/>
            <person name="Wang Y."/>
            <person name="Cai H."/>
            <person name="Collins K."/>
            <person name="Stewart B.A."/>
            <person name="Lee S.R."/>
            <person name="Wilamowska K."/>
            <person name="Weinberg Z."/>
            <person name="Ruzzo W.L."/>
            <person name="Wloga D."/>
            <person name="Gaertig J."/>
            <person name="Frankel J."/>
            <person name="Tsao C.-C."/>
            <person name="Gorovsky M.A."/>
            <person name="Keeling P.J."/>
            <person name="Waller R.F."/>
            <person name="Patron N.J."/>
            <person name="Cherry J.M."/>
            <person name="Stover N.A."/>
            <person name="Krieger C.J."/>
            <person name="del Toro C."/>
            <person name="Ryder H.F."/>
            <person name="Williamson S.C."/>
            <person name="Barbeau R.A."/>
            <person name="Hamilton E.P."/>
            <person name="Orias E."/>
        </authorList>
    </citation>
    <scope>NUCLEOTIDE SEQUENCE [LARGE SCALE GENOMIC DNA]</scope>
    <source>
        <strain evidence="3">SB210</strain>
    </source>
</reference>
<comment type="similarity">
    <text evidence="1">Belongs to the complex I NDUFA12 subunit family.</text>
</comment>
<proteinExistence type="inferred from homology"/>
<dbReference type="GeneID" id="7846853"/>